<keyword evidence="3" id="KW-1185">Reference proteome</keyword>
<name>A0A1R1YTB5_9FUNG</name>
<sequence length="33" mass="3682">METTNNSIHKEQIPTWANVVSSRVNPPDSSKTI</sequence>
<dbReference type="Proteomes" id="UP000187429">
    <property type="component" value="Unassembled WGS sequence"/>
</dbReference>
<evidence type="ECO:0000313" key="3">
    <source>
        <dbReference type="Proteomes" id="UP000187429"/>
    </source>
</evidence>
<comment type="caution">
    <text evidence="2">The sequence shown here is derived from an EMBL/GenBank/DDBJ whole genome shotgun (WGS) entry which is preliminary data.</text>
</comment>
<feature type="region of interest" description="Disordered" evidence="1">
    <location>
        <begin position="1"/>
        <end position="33"/>
    </location>
</feature>
<evidence type="ECO:0000256" key="1">
    <source>
        <dbReference type="SAM" id="MobiDB-lite"/>
    </source>
</evidence>
<gene>
    <name evidence="2" type="ORF">AYI69_g338</name>
</gene>
<reference evidence="3" key="1">
    <citation type="submission" date="2017-01" db="EMBL/GenBank/DDBJ databases">
        <authorList>
            <person name="Wang Y."/>
            <person name="White M."/>
            <person name="Kvist S."/>
            <person name="Moncalvo J.-M."/>
        </authorList>
    </citation>
    <scope>NUCLEOTIDE SEQUENCE [LARGE SCALE GENOMIC DNA]</scope>
    <source>
        <strain evidence="3">ID-206-W2</strain>
    </source>
</reference>
<feature type="non-terminal residue" evidence="2">
    <location>
        <position position="33"/>
    </location>
</feature>
<evidence type="ECO:0000313" key="2">
    <source>
        <dbReference type="EMBL" id="OMJ30117.1"/>
    </source>
</evidence>
<dbReference type="EMBL" id="LSSM01000077">
    <property type="protein sequence ID" value="OMJ30117.1"/>
    <property type="molecule type" value="Genomic_DNA"/>
</dbReference>
<organism evidence="2 3">
    <name type="scientific">Smittium culicis</name>
    <dbReference type="NCBI Taxonomy" id="133412"/>
    <lineage>
        <taxon>Eukaryota</taxon>
        <taxon>Fungi</taxon>
        <taxon>Fungi incertae sedis</taxon>
        <taxon>Zoopagomycota</taxon>
        <taxon>Kickxellomycotina</taxon>
        <taxon>Harpellomycetes</taxon>
        <taxon>Harpellales</taxon>
        <taxon>Legeriomycetaceae</taxon>
        <taxon>Smittium</taxon>
    </lineage>
</organism>
<proteinExistence type="predicted"/>
<protein>
    <submittedName>
        <fullName evidence="2">Uncharacterized protein</fullName>
    </submittedName>
</protein>
<feature type="compositionally biased region" description="Polar residues" evidence="1">
    <location>
        <begin position="18"/>
        <end position="33"/>
    </location>
</feature>
<accession>A0A1R1YTB5</accession>
<dbReference type="AlphaFoldDB" id="A0A1R1YTB5"/>